<evidence type="ECO:0000313" key="7">
    <source>
        <dbReference type="EMBL" id="TLP72940.1"/>
    </source>
</evidence>
<evidence type="ECO:0000313" key="8">
    <source>
        <dbReference type="Proteomes" id="UP000306544"/>
    </source>
</evidence>
<dbReference type="EMBL" id="VAWA01000017">
    <property type="protein sequence ID" value="TLP72940.1"/>
    <property type="molecule type" value="Genomic_DNA"/>
</dbReference>
<dbReference type="InterPro" id="IPR029016">
    <property type="entry name" value="GAF-like_dom_sf"/>
</dbReference>
<evidence type="ECO:0000256" key="1">
    <source>
        <dbReference type="ARBA" id="ARBA00022679"/>
    </source>
</evidence>
<evidence type="ECO:0000256" key="4">
    <source>
        <dbReference type="ARBA" id="ARBA00023163"/>
    </source>
</evidence>
<feature type="compositionally biased region" description="Polar residues" evidence="5">
    <location>
        <begin position="65"/>
        <end position="76"/>
    </location>
</feature>
<dbReference type="GO" id="GO:0016301">
    <property type="term" value="F:kinase activity"/>
    <property type="evidence" value="ECO:0007669"/>
    <property type="project" value="UniProtKB-KW"/>
</dbReference>
<feature type="region of interest" description="Disordered" evidence="5">
    <location>
        <begin position="61"/>
        <end position="80"/>
    </location>
</feature>
<protein>
    <submittedName>
        <fullName evidence="7">GAF and ANTAR domain-containing protein</fullName>
    </submittedName>
</protein>
<dbReference type="InterPro" id="IPR005561">
    <property type="entry name" value="ANTAR"/>
</dbReference>
<dbReference type="InterPro" id="IPR036388">
    <property type="entry name" value="WH-like_DNA-bd_sf"/>
</dbReference>
<dbReference type="RefSeq" id="WP_138170903.1">
    <property type="nucleotide sequence ID" value="NZ_VAWA01000017.1"/>
</dbReference>
<dbReference type="GO" id="GO:0003723">
    <property type="term" value="F:RNA binding"/>
    <property type="evidence" value="ECO:0007669"/>
    <property type="project" value="InterPro"/>
</dbReference>
<evidence type="ECO:0000259" key="6">
    <source>
        <dbReference type="PROSITE" id="PS50921"/>
    </source>
</evidence>
<keyword evidence="2" id="KW-0418">Kinase</keyword>
<dbReference type="PROSITE" id="PS50921">
    <property type="entry name" value="ANTAR"/>
    <property type="match status" value="1"/>
</dbReference>
<dbReference type="AlphaFoldDB" id="A0A5R9A325"/>
<organism evidence="7 8">
    <name type="scientific">Nesterenkonia sphaerica</name>
    <dbReference type="NCBI Taxonomy" id="1804988"/>
    <lineage>
        <taxon>Bacteria</taxon>
        <taxon>Bacillati</taxon>
        <taxon>Actinomycetota</taxon>
        <taxon>Actinomycetes</taxon>
        <taxon>Micrococcales</taxon>
        <taxon>Micrococcaceae</taxon>
        <taxon>Nesterenkonia</taxon>
    </lineage>
</organism>
<dbReference type="Gene3D" id="1.10.10.10">
    <property type="entry name" value="Winged helix-like DNA-binding domain superfamily/Winged helix DNA-binding domain"/>
    <property type="match status" value="1"/>
</dbReference>
<gene>
    <name evidence="7" type="ORF">FEF27_10955</name>
</gene>
<dbReference type="SMART" id="SM01012">
    <property type="entry name" value="ANTAR"/>
    <property type="match status" value="1"/>
</dbReference>
<dbReference type="SUPFAM" id="SSF55781">
    <property type="entry name" value="GAF domain-like"/>
    <property type="match status" value="1"/>
</dbReference>
<dbReference type="OrthoDB" id="3820533at2"/>
<keyword evidence="1" id="KW-0808">Transferase</keyword>
<feature type="domain" description="ANTAR" evidence="6">
    <location>
        <begin position="168"/>
        <end position="229"/>
    </location>
</feature>
<proteinExistence type="predicted"/>
<keyword evidence="4" id="KW-0804">Transcription</keyword>
<dbReference type="Gene3D" id="3.30.450.40">
    <property type="match status" value="1"/>
</dbReference>
<dbReference type="InterPro" id="IPR003018">
    <property type="entry name" value="GAF"/>
</dbReference>
<dbReference type="InterPro" id="IPR012074">
    <property type="entry name" value="GAF_ANTAR"/>
</dbReference>
<evidence type="ECO:0000256" key="3">
    <source>
        <dbReference type="ARBA" id="ARBA00023015"/>
    </source>
</evidence>
<evidence type="ECO:0000256" key="2">
    <source>
        <dbReference type="ARBA" id="ARBA00022777"/>
    </source>
</evidence>
<dbReference type="Proteomes" id="UP000306544">
    <property type="component" value="Unassembled WGS sequence"/>
</dbReference>
<keyword evidence="8" id="KW-1185">Reference proteome</keyword>
<keyword evidence="3" id="KW-0805">Transcription regulation</keyword>
<dbReference type="SUPFAM" id="SSF52172">
    <property type="entry name" value="CheY-like"/>
    <property type="match status" value="1"/>
</dbReference>
<name>A0A5R9A325_9MICC</name>
<dbReference type="Pfam" id="PF03861">
    <property type="entry name" value="ANTAR"/>
    <property type="match status" value="1"/>
</dbReference>
<dbReference type="SMART" id="SM00065">
    <property type="entry name" value="GAF"/>
    <property type="match status" value="1"/>
</dbReference>
<comment type="caution">
    <text evidence="7">The sequence shown here is derived from an EMBL/GenBank/DDBJ whole genome shotgun (WGS) entry which is preliminary data.</text>
</comment>
<evidence type="ECO:0000256" key="5">
    <source>
        <dbReference type="SAM" id="MobiDB-lite"/>
    </source>
</evidence>
<sequence length="242" mass="26752">METAQDTRDFSTELSQLLMQDHDIVQVLNSLARMAEQRLSIGRSVRCGIVLERPRRNLVVASGSPEAQQMEETQTGFGDGPCLEAQRSGKIIRIPDARYEKRWPPYMEELRQQGLLSVLAVPLTINASARAAMNFYSYEPGDFADEAFEIALDFAETASTTVAIALRIAEHSETAEDRRLAMESRTTIDLAVGIIMGQNRCTQEEAVAILKKASNNRNVKLRELAEQVIGTVGQSAASTSFD</sequence>
<accession>A0A5R9A325</accession>
<dbReference type="PIRSF" id="PIRSF036625">
    <property type="entry name" value="GAF_ANTAR"/>
    <property type="match status" value="1"/>
</dbReference>
<dbReference type="InterPro" id="IPR011006">
    <property type="entry name" value="CheY-like_superfamily"/>
</dbReference>
<reference evidence="7 8" key="1">
    <citation type="submission" date="2019-05" db="EMBL/GenBank/DDBJ databases">
        <title>Nesterenkonia sp. GY239, isolated from the Southern Atlantic Ocean.</title>
        <authorList>
            <person name="Zhang G."/>
        </authorList>
    </citation>
    <scope>NUCLEOTIDE SEQUENCE [LARGE SCALE GENOMIC DNA]</scope>
    <source>
        <strain evidence="7 8">GY239</strain>
    </source>
</reference>
<dbReference type="Pfam" id="PF13185">
    <property type="entry name" value="GAF_2"/>
    <property type="match status" value="1"/>
</dbReference>